<proteinExistence type="inferred from homology"/>
<evidence type="ECO:0000313" key="3">
    <source>
        <dbReference type="Proteomes" id="UP000030364"/>
    </source>
</evidence>
<dbReference type="GO" id="GO:0005829">
    <property type="term" value="C:cytosol"/>
    <property type="evidence" value="ECO:0007669"/>
    <property type="project" value="TreeGrafter"/>
</dbReference>
<dbReference type="FunFam" id="3.30.1330.40:FF:000001">
    <property type="entry name" value="L-PSP family endoribonuclease"/>
    <property type="match status" value="1"/>
</dbReference>
<dbReference type="InterPro" id="IPR035959">
    <property type="entry name" value="RutC-like_sf"/>
</dbReference>
<gene>
    <name evidence="2" type="ORF">THFILI_11225</name>
</gene>
<dbReference type="Proteomes" id="UP000030364">
    <property type="component" value="Unassembled WGS sequence"/>
</dbReference>
<protein>
    <submittedName>
        <fullName evidence="2">Deaminase</fullName>
    </submittedName>
</protein>
<dbReference type="InterPro" id="IPR006175">
    <property type="entry name" value="YjgF/YER057c/UK114"/>
</dbReference>
<dbReference type="PANTHER" id="PTHR11803">
    <property type="entry name" value="2-IMINOBUTANOATE/2-IMINOPROPANOATE DEAMINASE RIDA"/>
    <property type="match status" value="1"/>
</dbReference>
<dbReference type="EMBL" id="JPSL02000040">
    <property type="protein sequence ID" value="KGQ21567.1"/>
    <property type="molecule type" value="Genomic_DNA"/>
</dbReference>
<dbReference type="PANTHER" id="PTHR11803:SF39">
    <property type="entry name" value="2-IMINOBUTANOATE_2-IMINOPROPANOATE DEAMINASE"/>
    <property type="match status" value="1"/>
</dbReference>
<comment type="similarity">
    <text evidence="1">Belongs to the RutC family.</text>
</comment>
<dbReference type="RefSeq" id="WP_038065482.1">
    <property type="nucleotide sequence ID" value="NZ_JPSL02000040.1"/>
</dbReference>
<dbReference type="OrthoDB" id="9803101at2"/>
<dbReference type="CDD" id="cd00448">
    <property type="entry name" value="YjgF_YER057c_UK114_family"/>
    <property type="match status" value="1"/>
</dbReference>
<dbReference type="Gene3D" id="3.30.1330.40">
    <property type="entry name" value="RutC-like"/>
    <property type="match status" value="1"/>
</dbReference>
<reference evidence="2 3" key="1">
    <citation type="journal article" date="2015" name="Genome Announc.">
        <title>Draft Genome Sequence of the Thermophile Thermus filiformis ATCC 43280, Producer of Carotenoid-(Di)glucoside-Branched Fatty Acid (Di)esters and Source of Hyperthermostable Enzymes of Biotechnological Interest.</title>
        <authorList>
            <person name="Mandelli F."/>
            <person name="Oliveira Ramires B."/>
            <person name="Couger M.B."/>
            <person name="Paixao D.A."/>
            <person name="Camilo C.M."/>
            <person name="Polikarpov I."/>
            <person name="Prade R."/>
            <person name="Riano-Pachon D.M."/>
            <person name="Squina F.M."/>
        </authorList>
    </citation>
    <scope>NUCLEOTIDE SEQUENCE [LARGE SCALE GENOMIC DNA]</scope>
    <source>
        <strain evidence="2 3">ATCC 43280</strain>
    </source>
</reference>
<comment type="caution">
    <text evidence="2">The sequence shown here is derived from an EMBL/GenBank/DDBJ whole genome shotgun (WGS) entry which is preliminary data.</text>
</comment>
<dbReference type="SUPFAM" id="SSF55298">
    <property type="entry name" value="YjgF-like"/>
    <property type="match status" value="1"/>
</dbReference>
<dbReference type="STRING" id="276.THFILI_11225"/>
<evidence type="ECO:0000256" key="1">
    <source>
        <dbReference type="ARBA" id="ARBA00010552"/>
    </source>
</evidence>
<evidence type="ECO:0000313" key="2">
    <source>
        <dbReference type="EMBL" id="KGQ21567.1"/>
    </source>
</evidence>
<name>A0A0A2WS35_THEFI</name>
<dbReference type="GO" id="GO:0019239">
    <property type="term" value="F:deaminase activity"/>
    <property type="evidence" value="ECO:0007669"/>
    <property type="project" value="TreeGrafter"/>
</dbReference>
<dbReference type="AlphaFoldDB" id="A0A0A2WS35"/>
<dbReference type="NCBIfam" id="TIGR00004">
    <property type="entry name" value="Rid family detoxifying hydrolase"/>
    <property type="match status" value="1"/>
</dbReference>
<dbReference type="Pfam" id="PF01042">
    <property type="entry name" value="Ribonuc_L-PSP"/>
    <property type="match status" value="1"/>
</dbReference>
<keyword evidence="3" id="KW-1185">Reference proteome</keyword>
<dbReference type="PATRIC" id="fig|276.5.peg.1631"/>
<accession>A0A0A2WS35</accession>
<sequence>MKREPVSTEKAPRAIGPYSQAVKAGGFVFVSGQIPLTPKGEVVAGGIQAQAERVMENLKAVLEAAGSGLDKVVQTTCFLADMEDFPAFNEVYGRYFSPPYPARATVAVKALPRGVRVEVACVALE</sequence>
<dbReference type="InterPro" id="IPR006056">
    <property type="entry name" value="RidA"/>
</dbReference>
<organism evidence="2 3">
    <name type="scientific">Thermus filiformis</name>
    <dbReference type="NCBI Taxonomy" id="276"/>
    <lineage>
        <taxon>Bacteria</taxon>
        <taxon>Thermotogati</taxon>
        <taxon>Deinococcota</taxon>
        <taxon>Deinococci</taxon>
        <taxon>Thermales</taxon>
        <taxon>Thermaceae</taxon>
        <taxon>Thermus</taxon>
    </lineage>
</organism>